<proteinExistence type="predicted"/>
<comment type="caution">
    <text evidence="2">The sequence shown here is derived from an EMBL/GenBank/DDBJ whole genome shotgun (WGS) entry which is preliminary data.</text>
</comment>
<dbReference type="Proteomes" id="UP000499080">
    <property type="component" value="Unassembled WGS sequence"/>
</dbReference>
<feature type="compositionally biased region" description="Basic residues" evidence="1">
    <location>
        <begin position="27"/>
        <end position="38"/>
    </location>
</feature>
<feature type="region of interest" description="Disordered" evidence="1">
    <location>
        <begin position="16"/>
        <end position="38"/>
    </location>
</feature>
<gene>
    <name evidence="2" type="ORF">AVEN_122230_1</name>
</gene>
<protein>
    <submittedName>
        <fullName evidence="2">Uncharacterized protein</fullName>
    </submittedName>
</protein>
<organism evidence="2 3">
    <name type="scientific">Araneus ventricosus</name>
    <name type="common">Orbweaver spider</name>
    <name type="synonym">Epeira ventricosa</name>
    <dbReference type="NCBI Taxonomy" id="182803"/>
    <lineage>
        <taxon>Eukaryota</taxon>
        <taxon>Metazoa</taxon>
        <taxon>Ecdysozoa</taxon>
        <taxon>Arthropoda</taxon>
        <taxon>Chelicerata</taxon>
        <taxon>Arachnida</taxon>
        <taxon>Araneae</taxon>
        <taxon>Araneomorphae</taxon>
        <taxon>Entelegynae</taxon>
        <taxon>Araneoidea</taxon>
        <taxon>Araneidae</taxon>
        <taxon>Araneus</taxon>
    </lineage>
</organism>
<keyword evidence="3" id="KW-1185">Reference proteome</keyword>
<name>A0A4Y2KKT6_ARAVE</name>
<dbReference type="EMBL" id="BGPR01004669">
    <property type="protein sequence ID" value="GBN02043.1"/>
    <property type="molecule type" value="Genomic_DNA"/>
</dbReference>
<evidence type="ECO:0000313" key="2">
    <source>
        <dbReference type="EMBL" id="GBN02043.1"/>
    </source>
</evidence>
<accession>A0A4Y2KKT6</accession>
<evidence type="ECO:0000256" key="1">
    <source>
        <dbReference type="SAM" id="MobiDB-lite"/>
    </source>
</evidence>
<evidence type="ECO:0000313" key="3">
    <source>
        <dbReference type="Proteomes" id="UP000499080"/>
    </source>
</evidence>
<dbReference type="AlphaFoldDB" id="A0A4Y2KKT6"/>
<reference evidence="2 3" key="1">
    <citation type="journal article" date="2019" name="Sci. Rep.">
        <title>Orb-weaving spider Araneus ventricosus genome elucidates the spidroin gene catalogue.</title>
        <authorList>
            <person name="Kono N."/>
            <person name="Nakamura H."/>
            <person name="Ohtoshi R."/>
            <person name="Moran D.A.P."/>
            <person name="Shinohara A."/>
            <person name="Yoshida Y."/>
            <person name="Fujiwara M."/>
            <person name="Mori M."/>
            <person name="Tomita M."/>
            <person name="Arakawa K."/>
        </authorList>
    </citation>
    <scope>NUCLEOTIDE SEQUENCE [LARGE SCALE GENOMIC DNA]</scope>
</reference>
<sequence>MQFLLCSGSMDLDMPAQVWSSPSDHSSKRRSSPHNRSRIVSKSEPLLSEVSANKGLISNQTFISSQLIYLSYSRRFGYQATLSHASFGLFCSTLRCDWPIHSNLNKTSIGILRFEYRFSTVYVILCVSFLNEQAELQVFRYAESDATDVFQVKKNCPDTRFKCHIHCVLNLSFSGDACAREQYESHCTSKTVFGDGK</sequence>